<dbReference type="SMART" id="SM00848">
    <property type="entry name" value="Inhibitor_I29"/>
    <property type="match status" value="1"/>
</dbReference>
<dbReference type="PROSITE" id="PS00639">
    <property type="entry name" value="THIOL_PROTEASE_HIS"/>
    <property type="match status" value="1"/>
</dbReference>
<dbReference type="Pfam" id="PF00112">
    <property type="entry name" value="Peptidase_C1"/>
    <property type="match status" value="1"/>
</dbReference>
<dbReference type="InterPro" id="IPR000668">
    <property type="entry name" value="Peptidase_C1A_C"/>
</dbReference>
<feature type="domain" description="Peptidase C1A papain C-terminal" evidence="3">
    <location>
        <begin position="101"/>
        <end position="312"/>
    </location>
</feature>
<dbReference type="GO" id="GO:0006508">
    <property type="term" value="P:proteolysis"/>
    <property type="evidence" value="ECO:0007669"/>
    <property type="project" value="InterPro"/>
</dbReference>
<keyword evidence="2" id="KW-1015">Disulfide bond</keyword>
<sequence length="313" mass="35714">DNLIFRNFFSSTQLKYQKVYSNRNEELYRRKVFFENLKAICEHNEKFRKNLETYEKGVNVFADMDFDEFRSTHLGFNPKMVKLSKFHKFPIENLSRRQSDIPTEINWFEKGAVSRVRRQGNNYFPAIGSVESQLYRKYNVLVELSVQEIVDCSTKNGNEGCVSGVMSQSFDYMIENGIGSETNYPYTGTNETCLSTRKRILNIKGYVQLPSGDENTLLKAVAKIGPIAAAMEITNNTRQFVGKTIFYDKACHRSSDFMNHAVLIVGYGSSNGSEYWLIKNSWGDSFGDGGFAKIARNKGNHCNIATDVSFPIL</sequence>
<evidence type="ECO:0000259" key="3">
    <source>
        <dbReference type="SMART" id="SM00645"/>
    </source>
</evidence>
<reference evidence="5" key="1">
    <citation type="submission" date="2022-07" db="EMBL/GenBank/DDBJ databases">
        <authorList>
            <person name="Trinca V."/>
            <person name="Uliana J.V.C."/>
            <person name="Torres T.T."/>
            <person name="Ward R.J."/>
            <person name="Monesi N."/>
        </authorList>
    </citation>
    <scope>NUCLEOTIDE SEQUENCE</scope>
    <source>
        <strain evidence="5">HSMRA1968</strain>
        <tissue evidence="5">Whole embryos</tissue>
    </source>
</reference>
<dbReference type="Gene3D" id="3.90.70.10">
    <property type="entry name" value="Cysteine proteinases"/>
    <property type="match status" value="1"/>
</dbReference>
<dbReference type="AlphaFoldDB" id="A0A9Q0S8H3"/>
<dbReference type="EMBL" id="WJQU01000001">
    <property type="protein sequence ID" value="KAJ6647330.1"/>
    <property type="molecule type" value="Genomic_DNA"/>
</dbReference>
<dbReference type="OrthoDB" id="7779035at2759"/>
<dbReference type="InterPro" id="IPR039417">
    <property type="entry name" value="Peptidase_C1A_papain-like"/>
</dbReference>
<protein>
    <submittedName>
        <fullName evidence="5">Cathepsin L</fullName>
    </submittedName>
</protein>
<organism evidence="5 6">
    <name type="scientific">Pseudolycoriella hygida</name>
    <dbReference type="NCBI Taxonomy" id="35572"/>
    <lineage>
        <taxon>Eukaryota</taxon>
        <taxon>Metazoa</taxon>
        <taxon>Ecdysozoa</taxon>
        <taxon>Arthropoda</taxon>
        <taxon>Hexapoda</taxon>
        <taxon>Insecta</taxon>
        <taxon>Pterygota</taxon>
        <taxon>Neoptera</taxon>
        <taxon>Endopterygota</taxon>
        <taxon>Diptera</taxon>
        <taxon>Nematocera</taxon>
        <taxon>Sciaroidea</taxon>
        <taxon>Sciaridae</taxon>
        <taxon>Pseudolycoriella</taxon>
    </lineage>
</organism>
<comment type="similarity">
    <text evidence="1">Belongs to the peptidase C1 family.</text>
</comment>
<dbReference type="InterPro" id="IPR025660">
    <property type="entry name" value="Pept_his_AS"/>
</dbReference>
<dbReference type="PANTHER" id="PTHR12411">
    <property type="entry name" value="CYSTEINE PROTEASE FAMILY C1-RELATED"/>
    <property type="match status" value="1"/>
</dbReference>
<gene>
    <name evidence="5" type="primary">CATL_4</name>
    <name evidence="5" type="ORF">Bhyg_02552</name>
</gene>
<dbReference type="FunFam" id="3.90.70.10:FF:000332">
    <property type="entry name" value="Cathepsin L1"/>
    <property type="match status" value="1"/>
</dbReference>
<name>A0A9Q0S8H3_9DIPT</name>
<comment type="caution">
    <text evidence="5">The sequence shown here is derived from an EMBL/GenBank/DDBJ whole genome shotgun (WGS) entry which is preliminary data.</text>
</comment>
<dbReference type="InterPro" id="IPR013201">
    <property type="entry name" value="Prot_inhib_I29"/>
</dbReference>
<dbReference type="SMART" id="SM00645">
    <property type="entry name" value="Pept_C1"/>
    <property type="match status" value="1"/>
</dbReference>
<evidence type="ECO:0000313" key="6">
    <source>
        <dbReference type="Proteomes" id="UP001151699"/>
    </source>
</evidence>
<dbReference type="SUPFAM" id="SSF54001">
    <property type="entry name" value="Cysteine proteinases"/>
    <property type="match status" value="1"/>
</dbReference>
<feature type="domain" description="Cathepsin propeptide inhibitor" evidence="4">
    <location>
        <begin position="9"/>
        <end position="69"/>
    </location>
</feature>
<evidence type="ECO:0000256" key="1">
    <source>
        <dbReference type="ARBA" id="ARBA00008455"/>
    </source>
</evidence>
<accession>A0A9Q0S8H3</accession>
<dbReference type="Proteomes" id="UP001151699">
    <property type="component" value="Chromosome A"/>
</dbReference>
<dbReference type="Pfam" id="PF08246">
    <property type="entry name" value="Inhibitor_I29"/>
    <property type="match status" value="1"/>
</dbReference>
<dbReference type="InterPro" id="IPR013128">
    <property type="entry name" value="Peptidase_C1A"/>
</dbReference>
<feature type="non-terminal residue" evidence="5">
    <location>
        <position position="313"/>
    </location>
</feature>
<keyword evidence="6" id="KW-1185">Reference proteome</keyword>
<dbReference type="InterPro" id="IPR038765">
    <property type="entry name" value="Papain-like_cys_pep_sf"/>
</dbReference>
<dbReference type="GO" id="GO:0008234">
    <property type="term" value="F:cysteine-type peptidase activity"/>
    <property type="evidence" value="ECO:0007669"/>
    <property type="project" value="InterPro"/>
</dbReference>
<evidence type="ECO:0000313" key="5">
    <source>
        <dbReference type="EMBL" id="KAJ6647330.1"/>
    </source>
</evidence>
<evidence type="ECO:0000256" key="2">
    <source>
        <dbReference type="ARBA" id="ARBA00023157"/>
    </source>
</evidence>
<dbReference type="CDD" id="cd02248">
    <property type="entry name" value="Peptidase_C1A"/>
    <property type="match status" value="1"/>
</dbReference>
<proteinExistence type="inferred from homology"/>
<evidence type="ECO:0000259" key="4">
    <source>
        <dbReference type="SMART" id="SM00848"/>
    </source>
</evidence>